<dbReference type="OMA" id="WPYVGFV"/>
<evidence type="ECO:0000259" key="7">
    <source>
        <dbReference type="PROSITE" id="PS51462"/>
    </source>
</evidence>
<accession>G4TJ85</accession>
<dbReference type="GO" id="GO:0046872">
    <property type="term" value="F:metal ion binding"/>
    <property type="evidence" value="ECO:0007669"/>
    <property type="project" value="UniProtKB-KW"/>
</dbReference>
<evidence type="ECO:0000256" key="3">
    <source>
        <dbReference type="ARBA" id="ARBA00022723"/>
    </source>
</evidence>
<keyword evidence="3" id="KW-0479">Metal-binding</keyword>
<comment type="cofactor">
    <cofactor evidence="2">
        <name>Mg(2+)</name>
        <dbReference type="ChEBI" id="CHEBI:18420"/>
    </cofactor>
</comment>
<sequence length="261" mass="29294">MSSWQWAALAKPRTSSRILSTGSPFNWTTLHAISKSLSEHTRGPAVTHDGTYSESGQAAVLLPLVNINNKPAVLFQVRANLRAHKGEVSFPGGKKDDDDKDLEETVKRETREEIGISSERLHLLSAFGPPEKSIAGTIVFPYAGFLSTSILPTNINDSSPLANTLIEDLDINTAEVAMMFHLTLEELTDERRLTRHNFRGRPPYWCVNVSDKVPEEYWTTPRVLPDEPSLEEGGVDRGRRLEIWGLTGWYLHLFMRTVGLW</sequence>
<dbReference type="Proteomes" id="UP000007148">
    <property type="component" value="Unassembled WGS sequence"/>
</dbReference>
<keyword evidence="9" id="KW-1185">Reference proteome</keyword>
<dbReference type="PANTHER" id="PTHR12992:SF11">
    <property type="entry name" value="MITOCHONDRIAL COENZYME A DIPHOSPHATASE NUDT8"/>
    <property type="match status" value="1"/>
</dbReference>
<proteinExistence type="predicted"/>
<keyword evidence="6" id="KW-0464">Manganese</keyword>
<dbReference type="EMBL" id="CAFZ01000116">
    <property type="protein sequence ID" value="CCA71376.1"/>
    <property type="molecule type" value="Genomic_DNA"/>
</dbReference>
<dbReference type="InterPro" id="IPR045121">
    <property type="entry name" value="CoAse"/>
</dbReference>
<protein>
    <recommendedName>
        <fullName evidence="7">Nudix hydrolase domain-containing protein</fullName>
    </recommendedName>
</protein>
<dbReference type="CDD" id="cd03426">
    <property type="entry name" value="NUDIX_CoAse_Nudt7"/>
    <property type="match status" value="1"/>
</dbReference>
<name>G4TJ85_SERID</name>
<keyword evidence="5" id="KW-0460">Magnesium</keyword>
<gene>
    <name evidence="8" type="ORF">PIIN_05315</name>
</gene>
<dbReference type="PROSITE" id="PS51462">
    <property type="entry name" value="NUDIX"/>
    <property type="match status" value="1"/>
</dbReference>
<dbReference type="SUPFAM" id="SSF55811">
    <property type="entry name" value="Nudix"/>
    <property type="match status" value="1"/>
</dbReference>
<comment type="caution">
    <text evidence="8">The sequence shown here is derived from an EMBL/GenBank/DDBJ whole genome shotgun (WGS) entry which is preliminary data.</text>
</comment>
<evidence type="ECO:0000313" key="9">
    <source>
        <dbReference type="Proteomes" id="UP000007148"/>
    </source>
</evidence>
<dbReference type="STRING" id="1109443.G4TJ85"/>
<dbReference type="InterPro" id="IPR000086">
    <property type="entry name" value="NUDIX_hydrolase_dom"/>
</dbReference>
<dbReference type="AlphaFoldDB" id="G4TJ85"/>
<dbReference type="Gene3D" id="3.90.79.10">
    <property type="entry name" value="Nucleoside Triphosphate Pyrophosphohydrolase"/>
    <property type="match status" value="1"/>
</dbReference>
<dbReference type="PANTHER" id="PTHR12992">
    <property type="entry name" value="NUDIX HYDROLASE"/>
    <property type="match status" value="1"/>
</dbReference>
<dbReference type="OrthoDB" id="206213at2759"/>
<dbReference type="FunCoup" id="G4TJ85">
    <property type="interactions" value="15"/>
</dbReference>
<evidence type="ECO:0000256" key="1">
    <source>
        <dbReference type="ARBA" id="ARBA00001936"/>
    </source>
</evidence>
<dbReference type="GO" id="GO:0010945">
    <property type="term" value="F:coenzyme A diphosphatase activity"/>
    <property type="evidence" value="ECO:0007669"/>
    <property type="project" value="InterPro"/>
</dbReference>
<reference evidence="8 9" key="1">
    <citation type="journal article" date="2011" name="PLoS Pathog.">
        <title>Endophytic Life Strategies Decoded by Genome and Transcriptome Analyses of the Mutualistic Root Symbiont Piriformospora indica.</title>
        <authorList>
            <person name="Zuccaro A."/>
            <person name="Lahrmann U."/>
            <person name="Guldener U."/>
            <person name="Langen G."/>
            <person name="Pfiffi S."/>
            <person name="Biedenkopf D."/>
            <person name="Wong P."/>
            <person name="Samans B."/>
            <person name="Grimm C."/>
            <person name="Basiewicz M."/>
            <person name="Murat C."/>
            <person name="Martin F."/>
            <person name="Kogel K.H."/>
        </authorList>
    </citation>
    <scope>NUCLEOTIDE SEQUENCE [LARGE SCALE GENOMIC DNA]</scope>
    <source>
        <strain evidence="8 9">DSM 11827</strain>
    </source>
</reference>
<evidence type="ECO:0000256" key="4">
    <source>
        <dbReference type="ARBA" id="ARBA00022801"/>
    </source>
</evidence>
<dbReference type="HOGENOM" id="CLU_076940_0_0_1"/>
<dbReference type="InterPro" id="IPR015797">
    <property type="entry name" value="NUDIX_hydrolase-like_dom_sf"/>
</dbReference>
<evidence type="ECO:0000256" key="6">
    <source>
        <dbReference type="ARBA" id="ARBA00023211"/>
    </source>
</evidence>
<dbReference type="InParanoid" id="G4TJ85"/>
<keyword evidence="4" id="KW-0378">Hydrolase</keyword>
<feature type="domain" description="Nudix hydrolase" evidence="7">
    <location>
        <begin position="55"/>
        <end position="207"/>
    </location>
</feature>
<dbReference type="Pfam" id="PF00293">
    <property type="entry name" value="NUDIX"/>
    <property type="match status" value="1"/>
</dbReference>
<comment type="cofactor">
    <cofactor evidence="1">
        <name>Mn(2+)</name>
        <dbReference type="ChEBI" id="CHEBI:29035"/>
    </cofactor>
</comment>
<evidence type="ECO:0000256" key="5">
    <source>
        <dbReference type="ARBA" id="ARBA00022842"/>
    </source>
</evidence>
<evidence type="ECO:0000313" key="8">
    <source>
        <dbReference type="EMBL" id="CCA71376.1"/>
    </source>
</evidence>
<evidence type="ECO:0000256" key="2">
    <source>
        <dbReference type="ARBA" id="ARBA00001946"/>
    </source>
</evidence>
<dbReference type="eggNOG" id="KOG3069">
    <property type="taxonomic scope" value="Eukaryota"/>
</dbReference>
<organism evidence="8 9">
    <name type="scientific">Serendipita indica (strain DSM 11827)</name>
    <name type="common">Root endophyte fungus</name>
    <name type="synonym">Piriformospora indica</name>
    <dbReference type="NCBI Taxonomy" id="1109443"/>
    <lineage>
        <taxon>Eukaryota</taxon>
        <taxon>Fungi</taxon>
        <taxon>Dikarya</taxon>
        <taxon>Basidiomycota</taxon>
        <taxon>Agaricomycotina</taxon>
        <taxon>Agaricomycetes</taxon>
        <taxon>Sebacinales</taxon>
        <taxon>Serendipitaceae</taxon>
        <taxon>Serendipita</taxon>
    </lineage>
</organism>